<protein>
    <submittedName>
        <fullName evidence="1">Uncharacterized protein</fullName>
    </submittedName>
</protein>
<sequence length="236" mass="26887">MSEFGELDSDEWISGLYEECGMKNPLEKIAAIGMGVDDVVVQIQSRKLYSMIEEFERVEVRVETKYKTVDKKVKPVVAPLPEDAKGHIERASRERSLRDVRKMGHKFFDDSLGELRIGIDNSLLPKEVTYFKQMLAKHGKAFAFNPDEIGCVDPSVVTPMVILTVPHVPWDLRPIPVPRAYLPKLMDLLKEKMRMRILEPSFAPYSRCYKLCCTYDGWDEQGVEGFCPGEDNAILG</sequence>
<dbReference type="Proteomes" id="UP001633002">
    <property type="component" value="Unassembled WGS sequence"/>
</dbReference>
<comment type="caution">
    <text evidence="1">The sequence shown here is derived from an EMBL/GenBank/DDBJ whole genome shotgun (WGS) entry which is preliminary data.</text>
</comment>
<accession>A0ABD3GUN9</accession>
<gene>
    <name evidence="1" type="ORF">R1sor_000695</name>
</gene>
<proteinExistence type="predicted"/>
<organism evidence="1 2">
    <name type="scientific">Riccia sorocarpa</name>
    <dbReference type="NCBI Taxonomy" id="122646"/>
    <lineage>
        <taxon>Eukaryota</taxon>
        <taxon>Viridiplantae</taxon>
        <taxon>Streptophyta</taxon>
        <taxon>Embryophyta</taxon>
        <taxon>Marchantiophyta</taxon>
        <taxon>Marchantiopsida</taxon>
        <taxon>Marchantiidae</taxon>
        <taxon>Marchantiales</taxon>
        <taxon>Ricciaceae</taxon>
        <taxon>Riccia</taxon>
    </lineage>
</organism>
<evidence type="ECO:0000313" key="1">
    <source>
        <dbReference type="EMBL" id="KAL3682673.1"/>
    </source>
</evidence>
<evidence type="ECO:0000313" key="2">
    <source>
        <dbReference type="Proteomes" id="UP001633002"/>
    </source>
</evidence>
<reference evidence="1 2" key="1">
    <citation type="submission" date="2024-09" db="EMBL/GenBank/DDBJ databases">
        <title>Chromosome-scale assembly of Riccia sorocarpa.</title>
        <authorList>
            <person name="Paukszto L."/>
        </authorList>
    </citation>
    <scope>NUCLEOTIDE SEQUENCE [LARGE SCALE GENOMIC DNA]</scope>
    <source>
        <strain evidence="1">LP-2024</strain>
        <tissue evidence="1">Aerial parts of the thallus</tissue>
    </source>
</reference>
<dbReference type="AlphaFoldDB" id="A0ABD3GUN9"/>
<keyword evidence="2" id="KW-1185">Reference proteome</keyword>
<name>A0ABD3GUN9_9MARC</name>
<dbReference type="EMBL" id="JBJQOH010000006">
    <property type="protein sequence ID" value="KAL3682673.1"/>
    <property type="molecule type" value="Genomic_DNA"/>
</dbReference>